<dbReference type="OrthoDB" id="9808281at2"/>
<accession>U5MQE8</accession>
<dbReference type="EMBL" id="CP006721">
    <property type="protein sequence ID" value="AGX42820.1"/>
    <property type="molecule type" value="Genomic_DNA"/>
</dbReference>
<name>U5MQE8_CLOSA</name>
<reference evidence="4 5" key="1">
    <citation type="journal article" date="2013" name="Genome Announc.">
        <title>Complete Genome Sequence of the Solvent Producer Clostridium saccharobutylicum NCP262 (DSM 13864).</title>
        <authorList>
            <person name="Poehlein A."/>
            <person name="Hartwich K."/>
            <person name="Krabben P."/>
            <person name="Ehrenreich A."/>
            <person name="Liebl W."/>
            <person name="Durre P."/>
            <person name="Gottschalk G."/>
            <person name="Daniel R."/>
        </authorList>
    </citation>
    <scope>NUCLEOTIDE SEQUENCE [LARGE SCALE GENOMIC DNA]</scope>
    <source>
        <strain evidence="4">DSM 13864</strain>
    </source>
</reference>
<dbReference type="GO" id="GO:0008897">
    <property type="term" value="F:holo-[acyl-carrier-protein] synthase activity"/>
    <property type="evidence" value="ECO:0007669"/>
    <property type="project" value="InterPro"/>
</dbReference>
<dbReference type="GO" id="GO:0000287">
    <property type="term" value="F:magnesium ion binding"/>
    <property type="evidence" value="ECO:0007669"/>
    <property type="project" value="InterPro"/>
</dbReference>
<dbReference type="GO" id="GO:0019878">
    <property type="term" value="P:lysine biosynthetic process via aminoadipic acid"/>
    <property type="evidence" value="ECO:0007669"/>
    <property type="project" value="TreeGrafter"/>
</dbReference>
<dbReference type="AlphaFoldDB" id="U5MQE8"/>
<dbReference type="InterPro" id="IPR008278">
    <property type="entry name" value="4-PPantetheinyl_Trfase_dom"/>
</dbReference>
<dbReference type="GeneID" id="55476824"/>
<organism evidence="4 5">
    <name type="scientific">Clostridium saccharobutylicum DSM 13864</name>
    <dbReference type="NCBI Taxonomy" id="1345695"/>
    <lineage>
        <taxon>Bacteria</taxon>
        <taxon>Bacillati</taxon>
        <taxon>Bacillota</taxon>
        <taxon>Clostridia</taxon>
        <taxon>Eubacteriales</taxon>
        <taxon>Clostridiaceae</taxon>
        <taxon>Clostridium</taxon>
    </lineage>
</organism>
<gene>
    <name evidence="4" type="ORF">CLSA_c18270</name>
</gene>
<evidence type="ECO:0000313" key="5">
    <source>
        <dbReference type="Proteomes" id="UP000017118"/>
    </source>
</evidence>
<evidence type="ECO:0000256" key="2">
    <source>
        <dbReference type="ARBA" id="ARBA00022679"/>
    </source>
</evidence>
<dbReference type="eggNOG" id="COG2091">
    <property type="taxonomic scope" value="Bacteria"/>
</dbReference>
<protein>
    <submittedName>
        <fullName evidence="4">Phosphopantetheinyl transferase</fullName>
    </submittedName>
</protein>
<dbReference type="GO" id="GO:0005829">
    <property type="term" value="C:cytosol"/>
    <property type="evidence" value="ECO:0007669"/>
    <property type="project" value="TreeGrafter"/>
</dbReference>
<keyword evidence="5" id="KW-1185">Reference proteome</keyword>
<dbReference type="RefSeq" id="WP_022745569.1">
    <property type="nucleotide sequence ID" value="NC_022571.1"/>
</dbReference>
<dbReference type="InterPro" id="IPR037143">
    <property type="entry name" value="4-PPantetheinyl_Trfase_dom_sf"/>
</dbReference>
<evidence type="ECO:0000259" key="3">
    <source>
        <dbReference type="Pfam" id="PF01648"/>
    </source>
</evidence>
<dbReference type="Proteomes" id="UP000017118">
    <property type="component" value="Chromosome"/>
</dbReference>
<evidence type="ECO:0000313" key="4">
    <source>
        <dbReference type="EMBL" id="AGX42820.1"/>
    </source>
</evidence>
<dbReference type="PATRIC" id="fig|1345695.10.peg.3967"/>
<evidence type="ECO:0000256" key="1">
    <source>
        <dbReference type="ARBA" id="ARBA00010990"/>
    </source>
</evidence>
<keyword evidence="2 4" id="KW-0808">Transferase</keyword>
<dbReference type="SUPFAM" id="SSF56214">
    <property type="entry name" value="4'-phosphopantetheinyl transferase"/>
    <property type="match status" value="2"/>
</dbReference>
<feature type="domain" description="4'-phosphopantetheinyl transferase" evidence="3">
    <location>
        <begin position="121"/>
        <end position="188"/>
    </location>
</feature>
<dbReference type="PANTHER" id="PTHR12215">
    <property type="entry name" value="PHOSPHOPANTETHEINE TRANSFERASE"/>
    <property type="match status" value="1"/>
</dbReference>
<dbReference type="HOGENOM" id="CLU_075352_1_0_9"/>
<comment type="similarity">
    <text evidence="1">Belongs to the P-Pant transferase superfamily. Gsp/Sfp/HetI/AcpT family.</text>
</comment>
<dbReference type="PANTHER" id="PTHR12215:SF10">
    <property type="entry name" value="L-AMINOADIPATE-SEMIALDEHYDE DEHYDROGENASE-PHOSPHOPANTETHEINYL TRANSFERASE"/>
    <property type="match status" value="1"/>
</dbReference>
<dbReference type="InterPro" id="IPR050559">
    <property type="entry name" value="P-Pant_transferase_sf"/>
</dbReference>
<dbReference type="KEGG" id="csb:CLSA_c18270"/>
<dbReference type="Gene3D" id="3.90.470.20">
    <property type="entry name" value="4'-phosphopantetheinyl transferase domain"/>
    <property type="match status" value="2"/>
</dbReference>
<proteinExistence type="inferred from homology"/>
<sequence length="247" mass="28969">MYNKKEIVIYKRKDNLMSINNPTVLYFENIQSITEKQFDTFFNYLPNYRKEKILKYKFQKDKNTSLIAFLLLLYGLNITCPENIPNMCYNFGKPFFKNIPDLHFNFSHSDNEAACIISKYPCGIDIQAISNIDYNLLSYVCTPKEKELIEHSLCDFNATFTKLWSIKESYFKFTSTGLNNDINKLDFSYILDKSDCSIDTLLDFNNSCKLSTIRLSSSYLSICLHKNDLSNINIKNLYLHDFTTKFQ</sequence>
<dbReference type="Pfam" id="PF01648">
    <property type="entry name" value="ACPS"/>
    <property type="match status" value="1"/>
</dbReference>